<feature type="compositionally biased region" description="Low complexity" evidence="1">
    <location>
        <begin position="82"/>
        <end position="91"/>
    </location>
</feature>
<dbReference type="GO" id="GO:0005829">
    <property type="term" value="C:cytosol"/>
    <property type="evidence" value="ECO:0007669"/>
    <property type="project" value="GOC"/>
</dbReference>
<sequence>MTKAEMLLKVMMSHHEPAKVFIDNYLRLLSDSPDIGEFQKVLEMKGLKRSEISSLVDMYRAHMPVSMAIGRQGSDTLTHTQASTATSTPEPESSRIRKLEKLIKKRL</sequence>
<dbReference type="PANTHER" id="PTHR12820:SF0">
    <property type="entry name" value="VACUOLAR PROTEIN SORTING-ASSOCIATED PROTEIN 53 HOMOLOG"/>
    <property type="match status" value="1"/>
</dbReference>
<feature type="region of interest" description="Disordered" evidence="1">
    <location>
        <begin position="71"/>
        <end position="107"/>
    </location>
</feature>
<evidence type="ECO:0000313" key="4">
    <source>
        <dbReference type="Proteomes" id="UP000828390"/>
    </source>
</evidence>
<dbReference type="GO" id="GO:0042147">
    <property type="term" value="P:retrograde transport, endosome to Golgi"/>
    <property type="evidence" value="ECO:0007669"/>
    <property type="project" value="InterPro"/>
</dbReference>
<dbReference type="Pfam" id="PF16854">
    <property type="entry name" value="VPS53_C"/>
    <property type="match status" value="1"/>
</dbReference>
<gene>
    <name evidence="3" type="ORF">DPMN_178959</name>
</gene>
<dbReference type="InterPro" id="IPR038260">
    <property type="entry name" value="Vps53_C_sf"/>
</dbReference>
<feature type="compositionally biased region" description="Basic and acidic residues" evidence="1">
    <location>
        <begin position="92"/>
        <end position="107"/>
    </location>
</feature>
<dbReference type="Proteomes" id="UP000828390">
    <property type="component" value="Unassembled WGS sequence"/>
</dbReference>
<name>A0A9D4EG87_DREPO</name>
<evidence type="ECO:0000259" key="2">
    <source>
        <dbReference type="Pfam" id="PF16854"/>
    </source>
</evidence>
<keyword evidence="4" id="KW-1185">Reference proteome</keyword>
<dbReference type="InterPro" id="IPR031745">
    <property type="entry name" value="Vps53_C"/>
</dbReference>
<protein>
    <recommendedName>
        <fullName evidence="2">Vps53 C-terminal domain-containing protein</fullName>
    </recommendedName>
</protein>
<feature type="domain" description="Vps53 C-terminal" evidence="2">
    <location>
        <begin position="1"/>
        <end position="47"/>
    </location>
</feature>
<dbReference type="AlphaFoldDB" id="A0A9D4EG87"/>
<dbReference type="Gene3D" id="1.10.357.110">
    <property type="entry name" value="Vacuolar protein sorting-associated protein 53, C-terminus"/>
    <property type="match status" value="1"/>
</dbReference>
<organism evidence="3 4">
    <name type="scientific">Dreissena polymorpha</name>
    <name type="common">Zebra mussel</name>
    <name type="synonym">Mytilus polymorpha</name>
    <dbReference type="NCBI Taxonomy" id="45954"/>
    <lineage>
        <taxon>Eukaryota</taxon>
        <taxon>Metazoa</taxon>
        <taxon>Spiralia</taxon>
        <taxon>Lophotrochozoa</taxon>
        <taxon>Mollusca</taxon>
        <taxon>Bivalvia</taxon>
        <taxon>Autobranchia</taxon>
        <taxon>Heteroconchia</taxon>
        <taxon>Euheterodonta</taxon>
        <taxon>Imparidentia</taxon>
        <taxon>Neoheterodontei</taxon>
        <taxon>Myida</taxon>
        <taxon>Dreissenoidea</taxon>
        <taxon>Dreissenidae</taxon>
        <taxon>Dreissena</taxon>
    </lineage>
</organism>
<dbReference type="InterPro" id="IPR039766">
    <property type="entry name" value="Vps53"/>
</dbReference>
<evidence type="ECO:0000256" key="1">
    <source>
        <dbReference type="SAM" id="MobiDB-lite"/>
    </source>
</evidence>
<comment type="caution">
    <text evidence="3">The sequence shown here is derived from an EMBL/GenBank/DDBJ whole genome shotgun (WGS) entry which is preliminary data.</text>
</comment>
<proteinExistence type="predicted"/>
<reference evidence="3" key="1">
    <citation type="journal article" date="2019" name="bioRxiv">
        <title>The Genome of the Zebra Mussel, Dreissena polymorpha: A Resource for Invasive Species Research.</title>
        <authorList>
            <person name="McCartney M.A."/>
            <person name="Auch B."/>
            <person name="Kono T."/>
            <person name="Mallez S."/>
            <person name="Zhang Y."/>
            <person name="Obille A."/>
            <person name="Becker A."/>
            <person name="Abrahante J.E."/>
            <person name="Garbe J."/>
            <person name="Badalamenti J.P."/>
            <person name="Herman A."/>
            <person name="Mangelson H."/>
            <person name="Liachko I."/>
            <person name="Sullivan S."/>
            <person name="Sone E.D."/>
            <person name="Koren S."/>
            <person name="Silverstein K.A.T."/>
            <person name="Beckman K.B."/>
            <person name="Gohl D.M."/>
        </authorList>
    </citation>
    <scope>NUCLEOTIDE SEQUENCE</scope>
    <source>
        <strain evidence="3">Duluth1</strain>
        <tissue evidence="3">Whole animal</tissue>
    </source>
</reference>
<reference evidence="3" key="2">
    <citation type="submission" date="2020-11" db="EMBL/GenBank/DDBJ databases">
        <authorList>
            <person name="McCartney M.A."/>
            <person name="Auch B."/>
            <person name="Kono T."/>
            <person name="Mallez S."/>
            <person name="Becker A."/>
            <person name="Gohl D.M."/>
            <person name="Silverstein K.A.T."/>
            <person name="Koren S."/>
            <person name="Bechman K.B."/>
            <person name="Herman A."/>
            <person name="Abrahante J.E."/>
            <person name="Garbe J."/>
        </authorList>
    </citation>
    <scope>NUCLEOTIDE SEQUENCE</scope>
    <source>
        <strain evidence="3">Duluth1</strain>
        <tissue evidence="3">Whole animal</tissue>
    </source>
</reference>
<dbReference type="PANTHER" id="PTHR12820">
    <property type="entry name" value="VACUOLAR SORTING PROTEIN 53"/>
    <property type="match status" value="1"/>
</dbReference>
<accession>A0A9D4EG87</accession>
<dbReference type="GO" id="GO:0000938">
    <property type="term" value="C:GARP complex"/>
    <property type="evidence" value="ECO:0007669"/>
    <property type="project" value="InterPro"/>
</dbReference>
<dbReference type="EMBL" id="JAIWYP010000009">
    <property type="protein sequence ID" value="KAH3777512.1"/>
    <property type="molecule type" value="Genomic_DNA"/>
</dbReference>
<evidence type="ECO:0000313" key="3">
    <source>
        <dbReference type="EMBL" id="KAH3777512.1"/>
    </source>
</evidence>